<proteinExistence type="predicted"/>
<dbReference type="WBParaSite" id="Hba_01868">
    <property type="protein sequence ID" value="Hba_01868"/>
    <property type="gene ID" value="Hba_01868"/>
</dbReference>
<dbReference type="AlphaFoldDB" id="A0A1I7WB21"/>
<evidence type="ECO:0000313" key="3">
    <source>
        <dbReference type="WBParaSite" id="Hba_01868"/>
    </source>
</evidence>
<reference evidence="3" key="1">
    <citation type="submission" date="2016-11" db="UniProtKB">
        <authorList>
            <consortium name="WormBaseParasite"/>
        </authorList>
    </citation>
    <scope>IDENTIFICATION</scope>
</reference>
<evidence type="ECO:0000313" key="2">
    <source>
        <dbReference type="Proteomes" id="UP000095283"/>
    </source>
</evidence>
<organism evidence="2 3">
    <name type="scientific">Heterorhabditis bacteriophora</name>
    <name type="common">Entomopathogenic nematode worm</name>
    <dbReference type="NCBI Taxonomy" id="37862"/>
    <lineage>
        <taxon>Eukaryota</taxon>
        <taxon>Metazoa</taxon>
        <taxon>Ecdysozoa</taxon>
        <taxon>Nematoda</taxon>
        <taxon>Chromadorea</taxon>
        <taxon>Rhabditida</taxon>
        <taxon>Rhabditina</taxon>
        <taxon>Rhabditomorpha</taxon>
        <taxon>Strongyloidea</taxon>
        <taxon>Heterorhabditidae</taxon>
        <taxon>Heterorhabditis</taxon>
    </lineage>
</organism>
<sequence length="74" mass="9031">MVNLNFCDLALLYRNKVRRKICYYFDIKEFKLGAQLRVNTLLTHLALSLVLINKLVYYLFDSIWYFICFDTIYY</sequence>
<evidence type="ECO:0000256" key="1">
    <source>
        <dbReference type="SAM" id="Phobius"/>
    </source>
</evidence>
<name>A0A1I7WB21_HETBA</name>
<accession>A0A1I7WB21</accession>
<feature type="transmembrane region" description="Helical" evidence="1">
    <location>
        <begin position="41"/>
        <end position="60"/>
    </location>
</feature>
<keyword evidence="2" id="KW-1185">Reference proteome</keyword>
<keyword evidence="1" id="KW-0472">Membrane</keyword>
<dbReference type="Proteomes" id="UP000095283">
    <property type="component" value="Unplaced"/>
</dbReference>
<keyword evidence="1" id="KW-1133">Transmembrane helix</keyword>
<protein>
    <submittedName>
        <fullName evidence="3">Uncharacterized protein</fullName>
    </submittedName>
</protein>
<keyword evidence="1" id="KW-0812">Transmembrane</keyword>